<reference evidence="3 4" key="1">
    <citation type="submission" date="2016-11" db="EMBL/GenBank/DDBJ databases">
        <authorList>
            <person name="Jaros S."/>
            <person name="Januszkiewicz K."/>
            <person name="Wedrychowicz H."/>
        </authorList>
    </citation>
    <scope>NUCLEOTIDE SEQUENCE [LARGE SCALE GENOMIC DNA]</scope>
    <source>
        <strain evidence="3 4">DSM 9705</strain>
    </source>
</reference>
<dbReference type="Gene3D" id="2.60.40.10">
    <property type="entry name" value="Immunoglobulins"/>
    <property type="match status" value="1"/>
</dbReference>
<dbReference type="Proteomes" id="UP000184139">
    <property type="component" value="Unassembled WGS sequence"/>
</dbReference>
<dbReference type="Pfam" id="PF00041">
    <property type="entry name" value="fn3"/>
    <property type="match status" value="1"/>
</dbReference>
<dbReference type="InterPro" id="IPR003961">
    <property type="entry name" value="FN3_dom"/>
</dbReference>
<feature type="chain" id="PRO_5012883866" evidence="1">
    <location>
        <begin position="25"/>
        <end position="331"/>
    </location>
</feature>
<organism evidence="3 4">
    <name type="scientific">Desulfofustis glycolicus DSM 9705</name>
    <dbReference type="NCBI Taxonomy" id="1121409"/>
    <lineage>
        <taxon>Bacteria</taxon>
        <taxon>Pseudomonadati</taxon>
        <taxon>Thermodesulfobacteriota</taxon>
        <taxon>Desulfobulbia</taxon>
        <taxon>Desulfobulbales</taxon>
        <taxon>Desulfocapsaceae</taxon>
        <taxon>Desulfofustis</taxon>
    </lineage>
</organism>
<accession>A0A1M5WA34</accession>
<dbReference type="Gene3D" id="2.60.120.970">
    <property type="match status" value="1"/>
</dbReference>
<feature type="domain" description="Fibronectin type-III" evidence="2">
    <location>
        <begin position="34"/>
        <end position="109"/>
    </location>
</feature>
<proteinExistence type="predicted"/>
<dbReference type="SUPFAM" id="SSF49265">
    <property type="entry name" value="Fibronectin type III"/>
    <property type="match status" value="1"/>
</dbReference>
<dbReference type="EMBL" id="FQXS01000011">
    <property type="protein sequence ID" value="SHH84298.1"/>
    <property type="molecule type" value="Genomic_DNA"/>
</dbReference>
<evidence type="ECO:0000313" key="3">
    <source>
        <dbReference type="EMBL" id="SHH84298.1"/>
    </source>
</evidence>
<sequence>MRYQKYIKLLLLIACVLVLTQAKNGLTAECAQNFSWLPNTEADLAGYKIYYGTSDGGPYPASVDFGMIAPQNERVYAEVPGLTCGTEYFFVCVAYNTQGVESGYSTQVSGVIGSISNVVTKVFGNTAGADYPNTIEDTYINLDQNNNISSASLNTYTWPANMVANAILIKVDLSQIPQDAVIQSAVLQLYATAAGGDSIYAVSSHKVINNNPTLSSATGYTYNGTNTWTSNTSCYNNVPMAQADIGPSESTNNIDMTLGYKSWDITQMINDWLANPESNYGLLLNSDAVATTDSYRNFASSEAADTNQRPLLGISYSDGEPKPTIISISTD</sequence>
<gene>
    <name evidence="3" type="ORF">SAMN02745124_02188</name>
</gene>
<evidence type="ECO:0000259" key="2">
    <source>
        <dbReference type="Pfam" id="PF00041"/>
    </source>
</evidence>
<keyword evidence="4" id="KW-1185">Reference proteome</keyword>
<dbReference type="AlphaFoldDB" id="A0A1M5WA34"/>
<protein>
    <submittedName>
        <fullName evidence="3">Fibronectin type III domain-containing protein</fullName>
    </submittedName>
</protein>
<dbReference type="STRING" id="1121409.SAMN02745124_02188"/>
<name>A0A1M5WA34_9BACT</name>
<evidence type="ECO:0000256" key="1">
    <source>
        <dbReference type="SAM" id="SignalP"/>
    </source>
</evidence>
<dbReference type="InterPro" id="IPR013783">
    <property type="entry name" value="Ig-like_fold"/>
</dbReference>
<evidence type="ECO:0000313" key="4">
    <source>
        <dbReference type="Proteomes" id="UP000184139"/>
    </source>
</evidence>
<keyword evidence="1" id="KW-0732">Signal</keyword>
<feature type="signal peptide" evidence="1">
    <location>
        <begin position="1"/>
        <end position="24"/>
    </location>
</feature>
<dbReference type="NCBIfam" id="NF033679">
    <property type="entry name" value="DNRLRE_dom"/>
    <property type="match status" value="1"/>
</dbReference>
<dbReference type="InterPro" id="IPR036116">
    <property type="entry name" value="FN3_sf"/>
</dbReference>